<keyword evidence="1" id="KW-0812">Transmembrane</keyword>
<keyword evidence="1" id="KW-0472">Membrane</keyword>
<proteinExistence type="predicted"/>
<evidence type="ECO:0000313" key="2">
    <source>
        <dbReference type="EMBL" id="KAL0491417.1"/>
    </source>
</evidence>
<keyword evidence="3" id="KW-1185">Reference proteome</keyword>
<gene>
    <name evidence="2" type="ORF">AKO1_009855</name>
</gene>
<dbReference type="Proteomes" id="UP001431209">
    <property type="component" value="Unassembled WGS sequence"/>
</dbReference>
<dbReference type="AlphaFoldDB" id="A0AAW2ZNI5"/>
<comment type="caution">
    <text evidence="2">The sequence shown here is derived from an EMBL/GenBank/DDBJ whole genome shotgun (WGS) entry which is preliminary data.</text>
</comment>
<sequence>MSTNAKARLTKILRITQKTLRLLKSLVTTNLVSTIFVCTTLLLITACIIQVKLNKQIAYDAASTISKAHDHWKFIDKKIKINKDVMAGAKPNRANKVAVVIACDTKRITDLLAVAHNWEQNKTPPCTEGTKQDIPLIIYTEEDNSQFQHSVKKSNMFSCFSEVIFHHHPTMNLALLIHNVDVHTKFDYLFRMSLELVPLVPNWLSILNQLTETTKPFYILGAINTESKNVRDPLMRLHMEEDAIFGTSLGYRLLLNNTNNASVKDQFKMMQKDFLNYGRQMWHYLVYHNFIARVPNDEAWFYIKKN</sequence>
<evidence type="ECO:0000256" key="1">
    <source>
        <dbReference type="SAM" id="Phobius"/>
    </source>
</evidence>
<dbReference type="EMBL" id="JAOPGA020001798">
    <property type="protein sequence ID" value="KAL0491417.1"/>
    <property type="molecule type" value="Genomic_DNA"/>
</dbReference>
<feature type="transmembrane region" description="Helical" evidence="1">
    <location>
        <begin position="21"/>
        <end position="44"/>
    </location>
</feature>
<name>A0AAW2ZNI5_9EUKA</name>
<evidence type="ECO:0000313" key="3">
    <source>
        <dbReference type="Proteomes" id="UP001431209"/>
    </source>
</evidence>
<organism evidence="2 3">
    <name type="scientific">Acrasis kona</name>
    <dbReference type="NCBI Taxonomy" id="1008807"/>
    <lineage>
        <taxon>Eukaryota</taxon>
        <taxon>Discoba</taxon>
        <taxon>Heterolobosea</taxon>
        <taxon>Tetramitia</taxon>
        <taxon>Eutetramitia</taxon>
        <taxon>Acrasidae</taxon>
        <taxon>Acrasis</taxon>
    </lineage>
</organism>
<protein>
    <submittedName>
        <fullName evidence="2">Uncharacterized protein</fullName>
    </submittedName>
</protein>
<keyword evidence="1" id="KW-1133">Transmembrane helix</keyword>
<reference evidence="2 3" key="1">
    <citation type="submission" date="2024-03" db="EMBL/GenBank/DDBJ databases">
        <title>The Acrasis kona genome and developmental transcriptomes reveal deep origins of eukaryotic multicellular pathways.</title>
        <authorList>
            <person name="Sheikh S."/>
            <person name="Fu C.-J."/>
            <person name="Brown M.W."/>
            <person name="Baldauf S.L."/>
        </authorList>
    </citation>
    <scope>NUCLEOTIDE SEQUENCE [LARGE SCALE GENOMIC DNA]</scope>
    <source>
        <strain evidence="2 3">ATCC MYA-3509</strain>
    </source>
</reference>
<accession>A0AAW2ZNI5</accession>